<feature type="transmembrane region" description="Helical" evidence="6">
    <location>
        <begin position="138"/>
        <end position="164"/>
    </location>
</feature>
<gene>
    <name evidence="8" type="ORF">OO014_11680</name>
</gene>
<comment type="subcellular location">
    <subcellularLocation>
        <location evidence="6">Cell membrane</location>
        <topology evidence="6">Multi-pass membrane protein</topology>
    </subcellularLocation>
    <subcellularLocation>
        <location evidence="1">Membrane</location>
        <topology evidence="1">Multi-pass membrane protein</topology>
    </subcellularLocation>
</comment>
<evidence type="ECO:0000256" key="1">
    <source>
        <dbReference type="ARBA" id="ARBA00004141"/>
    </source>
</evidence>
<dbReference type="Pfam" id="PF01925">
    <property type="entry name" value="TauE"/>
    <property type="match status" value="1"/>
</dbReference>
<feature type="transmembrane region" description="Helical" evidence="6">
    <location>
        <begin position="247"/>
        <end position="268"/>
    </location>
</feature>
<evidence type="ECO:0000313" key="9">
    <source>
        <dbReference type="Proteomes" id="UP001150259"/>
    </source>
</evidence>
<keyword evidence="4 6" id="KW-1133">Transmembrane helix</keyword>
<dbReference type="Proteomes" id="UP001150259">
    <property type="component" value="Unassembled WGS sequence"/>
</dbReference>
<reference evidence="8 9" key="1">
    <citation type="submission" date="2022-11" db="EMBL/GenBank/DDBJ databases">
        <title>Anaerobic phenanthrene biodegradation by a DNRA strain PheN6.</title>
        <authorList>
            <person name="Zhang Z."/>
        </authorList>
    </citation>
    <scope>NUCLEOTIDE SEQUENCE [LARGE SCALE GENOMIC DNA]</scope>
    <source>
        <strain evidence="8 9">PheN6</strain>
    </source>
</reference>
<protein>
    <recommendedName>
        <fullName evidence="6">Probable membrane transporter protein</fullName>
    </recommendedName>
</protein>
<organism evidence="8 9">
    <name type="scientific">Intrasporangium calvum</name>
    <dbReference type="NCBI Taxonomy" id="53358"/>
    <lineage>
        <taxon>Bacteria</taxon>
        <taxon>Bacillati</taxon>
        <taxon>Actinomycetota</taxon>
        <taxon>Actinomycetes</taxon>
        <taxon>Micrococcales</taxon>
        <taxon>Intrasporangiaceae</taxon>
        <taxon>Intrasporangium</taxon>
    </lineage>
</organism>
<sequence length="321" mass="33164">MAAPLLALAAFLSIFIGLAVGLLGGGGSILTTPLLVYVLDFEPKQAITASLFIVGITSIFGLVQHARQGRVRWRTGLIFGLAGMVGAFVGGQVGAHLPGSLLLGAFAVMMAVTAVAMIRGRQSTRAAHAQGLPIARILLDGFAVGLVTGLVGAGGGFLVVPALALLGGLPMGTAVATSLLVIAMKSFAGFAGYALQFGTNGNLVQANPETQIDWGVTLLVTGFAILGALVGSRVVGRIHPDRLRKGFGYFVLVMAVFMLSQEVGGALIDFAGQGWLNAFLVVSGLVVLAGAFAWLIRRRPAPTDPEEPSPQDIAREPNLQR</sequence>
<accession>A0ABT5GIF7</accession>
<keyword evidence="5 6" id="KW-0472">Membrane</keyword>
<dbReference type="InterPro" id="IPR002781">
    <property type="entry name" value="TM_pro_TauE-like"/>
</dbReference>
<evidence type="ECO:0000256" key="7">
    <source>
        <dbReference type="SAM" id="MobiDB-lite"/>
    </source>
</evidence>
<comment type="caution">
    <text evidence="8">The sequence shown here is derived from an EMBL/GenBank/DDBJ whole genome shotgun (WGS) entry which is preliminary data.</text>
</comment>
<name>A0ABT5GIF7_9MICO</name>
<keyword evidence="3 6" id="KW-0812">Transmembrane</keyword>
<evidence type="ECO:0000256" key="5">
    <source>
        <dbReference type="ARBA" id="ARBA00023136"/>
    </source>
</evidence>
<dbReference type="RefSeq" id="WP_272462496.1">
    <property type="nucleotide sequence ID" value="NZ_JAPFQL010000047.1"/>
</dbReference>
<proteinExistence type="inferred from homology"/>
<dbReference type="InterPro" id="IPR051598">
    <property type="entry name" value="TSUP/Inactive_protease-like"/>
</dbReference>
<comment type="similarity">
    <text evidence="2 6">Belongs to the 4-toluene sulfonate uptake permease (TSUP) (TC 2.A.102) family.</text>
</comment>
<feature type="transmembrane region" description="Helical" evidence="6">
    <location>
        <begin position="75"/>
        <end position="95"/>
    </location>
</feature>
<feature type="transmembrane region" description="Helical" evidence="6">
    <location>
        <begin position="101"/>
        <end position="118"/>
    </location>
</feature>
<feature type="transmembrane region" description="Helical" evidence="6">
    <location>
        <begin position="214"/>
        <end position="235"/>
    </location>
</feature>
<dbReference type="PANTHER" id="PTHR43701">
    <property type="entry name" value="MEMBRANE TRANSPORTER PROTEIN MJ0441-RELATED"/>
    <property type="match status" value="1"/>
</dbReference>
<feature type="transmembrane region" description="Helical" evidence="6">
    <location>
        <begin position="274"/>
        <end position="296"/>
    </location>
</feature>
<evidence type="ECO:0000256" key="6">
    <source>
        <dbReference type="RuleBase" id="RU363041"/>
    </source>
</evidence>
<evidence type="ECO:0000256" key="2">
    <source>
        <dbReference type="ARBA" id="ARBA00009142"/>
    </source>
</evidence>
<feature type="region of interest" description="Disordered" evidence="7">
    <location>
        <begin position="302"/>
        <end position="321"/>
    </location>
</feature>
<evidence type="ECO:0000313" key="8">
    <source>
        <dbReference type="EMBL" id="MDC5697922.1"/>
    </source>
</evidence>
<evidence type="ECO:0000256" key="4">
    <source>
        <dbReference type="ARBA" id="ARBA00022989"/>
    </source>
</evidence>
<feature type="transmembrane region" description="Helical" evidence="6">
    <location>
        <begin position="45"/>
        <end position="63"/>
    </location>
</feature>
<keyword evidence="6" id="KW-1003">Cell membrane</keyword>
<keyword evidence="9" id="KW-1185">Reference proteome</keyword>
<dbReference type="EMBL" id="JAPFQL010000047">
    <property type="protein sequence ID" value="MDC5697922.1"/>
    <property type="molecule type" value="Genomic_DNA"/>
</dbReference>
<dbReference type="PANTHER" id="PTHR43701:SF2">
    <property type="entry name" value="MEMBRANE TRANSPORTER PROTEIN YJNA-RELATED"/>
    <property type="match status" value="1"/>
</dbReference>
<evidence type="ECO:0000256" key="3">
    <source>
        <dbReference type="ARBA" id="ARBA00022692"/>
    </source>
</evidence>